<dbReference type="GO" id="GO:0022857">
    <property type="term" value="F:transmembrane transporter activity"/>
    <property type="evidence" value="ECO:0007669"/>
    <property type="project" value="InterPro"/>
</dbReference>
<dbReference type="EMBL" id="AZEE01000027">
    <property type="protein sequence ID" value="KRK98774.1"/>
    <property type="molecule type" value="Genomic_DNA"/>
</dbReference>
<dbReference type="InterPro" id="IPR011701">
    <property type="entry name" value="MFS"/>
</dbReference>
<dbReference type="GO" id="GO:0005886">
    <property type="term" value="C:plasma membrane"/>
    <property type="evidence" value="ECO:0007669"/>
    <property type="project" value="UniProtKB-SubCell"/>
</dbReference>
<dbReference type="STRING" id="1423776.FD04_GL000514"/>
<feature type="transmembrane region" description="Helical" evidence="7">
    <location>
        <begin position="53"/>
        <end position="79"/>
    </location>
</feature>
<evidence type="ECO:0000256" key="1">
    <source>
        <dbReference type="ARBA" id="ARBA00004651"/>
    </source>
</evidence>
<dbReference type="PANTHER" id="PTHR43124:SF3">
    <property type="entry name" value="CHLORAMPHENICOL EFFLUX PUMP RV0191"/>
    <property type="match status" value="1"/>
</dbReference>
<dbReference type="PANTHER" id="PTHR43124">
    <property type="entry name" value="PURINE EFFLUX PUMP PBUE"/>
    <property type="match status" value="1"/>
</dbReference>
<comment type="subcellular location">
    <subcellularLocation>
        <location evidence="1">Cell membrane</location>
        <topology evidence="1">Multi-pass membrane protein</topology>
    </subcellularLocation>
</comment>
<dbReference type="SUPFAM" id="SSF103473">
    <property type="entry name" value="MFS general substrate transporter"/>
    <property type="match status" value="1"/>
</dbReference>
<keyword evidence="2" id="KW-0813">Transport</keyword>
<evidence type="ECO:0000256" key="4">
    <source>
        <dbReference type="ARBA" id="ARBA00022692"/>
    </source>
</evidence>
<feature type="transmembrane region" description="Helical" evidence="7">
    <location>
        <begin position="245"/>
        <end position="270"/>
    </location>
</feature>
<dbReference type="InterPro" id="IPR020846">
    <property type="entry name" value="MFS_dom"/>
</dbReference>
<keyword evidence="5 7" id="KW-1133">Transmembrane helix</keyword>
<evidence type="ECO:0000256" key="5">
    <source>
        <dbReference type="ARBA" id="ARBA00022989"/>
    </source>
</evidence>
<feature type="transmembrane region" description="Helical" evidence="7">
    <location>
        <begin position="21"/>
        <end position="47"/>
    </location>
</feature>
<feature type="transmembrane region" description="Helical" evidence="7">
    <location>
        <begin position="146"/>
        <end position="166"/>
    </location>
</feature>
<keyword evidence="6 7" id="KW-0472">Membrane</keyword>
<feature type="domain" description="Major facilitator superfamily (MFS) profile" evidence="8">
    <location>
        <begin position="24"/>
        <end position="402"/>
    </location>
</feature>
<feature type="transmembrane region" description="Helical" evidence="7">
    <location>
        <begin position="119"/>
        <end position="139"/>
    </location>
</feature>
<reference evidence="9 10" key="1">
    <citation type="journal article" date="2015" name="Genome Announc.">
        <title>Expanding the biotechnology potential of lactobacilli through comparative genomics of 213 strains and associated genera.</title>
        <authorList>
            <person name="Sun Z."/>
            <person name="Harris H.M."/>
            <person name="McCann A."/>
            <person name="Guo C."/>
            <person name="Argimon S."/>
            <person name="Zhang W."/>
            <person name="Yang X."/>
            <person name="Jeffery I.B."/>
            <person name="Cooney J.C."/>
            <person name="Kagawa T.F."/>
            <person name="Liu W."/>
            <person name="Song Y."/>
            <person name="Salvetti E."/>
            <person name="Wrobel A."/>
            <person name="Rasinkangas P."/>
            <person name="Parkhill J."/>
            <person name="Rea M.C."/>
            <person name="O'Sullivan O."/>
            <person name="Ritari J."/>
            <person name="Douillard F.P."/>
            <person name="Paul Ross R."/>
            <person name="Yang R."/>
            <person name="Briner A.E."/>
            <person name="Felis G.E."/>
            <person name="de Vos W.M."/>
            <person name="Barrangou R."/>
            <person name="Klaenhammer T.R."/>
            <person name="Caufield P.W."/>
            <person name="Cui Y."/>
            <person name="Zhang H."/>
            <person name="O'Toole P.W."/>
        </authorList>
    </citation>
    <scope>NUCLEOTIDE SEQUENCE [LARGE SCALE GENOMIC DNA]</scope>
    <source>
        <strain evidence="9 10">DSM 19909</strain>
    </source>
</reference>
<protein>
    <submittedName>
        <fullName evidence="9">MFS family major facilitator transporter</fullName>
    </submittedName>
</protein>
<sequence length="413" mass="44896">MYATNSEIRFMLTGRIVLSKYRLQATMFVLVAFMLGCNEFMVVGILSDIANHLHVSIAAVGYLVTIFATVYAISTPFITVLTSKFNRRKTLLALIAIFLVGNTLSGVATNYWFMMLSRIISASVSGAIISLVMTFATVIAPIQKRAGLVSWIFAGFSIASVFGVPIGTTISTTYGWRYAFFAVSVITIIIFILLIWILPRNVKQVQGSIGGQLSLLKDPRIYIAIILVMFTAATMYAYYTYIRPLLTTGMGFSTGSLNILLFVIGIMSILSNRWSGYIAENGGLNKMPKYYIADIVLLVLLPVGLHSKVIGFGIVLILSLIVTLLNSPIQLHFLNTAERDYPQSMVLASSLSSIFFNFGISLGSATASILVGVVGVDKISLGSAIYALIALGLIIVLNRAIRNGKVNQAKVSE</sequence>
<organism evidence="9 10">
    <name type="scientific">Secundilactobacillus odoratitofui DSM 19909 = JCM 15043</name>
    <dbReference type="NCBI Taxonomy" id="1423776"/>
    <lineage>
        <taxon>Bacteria</taxon>
        <taxon>Bacillati</taxon>
        <taxon>Bacillota</taxon>
        <taxon>Bacilli</taxon>
        <taxon>Lactobacillales</taxon>
        <taxon>Lactobacillaceae</taxon>
        <taxon>Secundilactobacillus</taxon>
    </lineage>
</organism>
<evidence type="ECO:0000313" key="10">
    <source>
        <dbReference type="Proteomes" id="UP000051160"/>
    </source>
</evidence>
<feature type="transmembrane region" description="Helical" evidence="7">
    <location>
        <begin position="346"/>
        <end position="373"/>
    </location>
</feature>
<feature type="transmembrane region" description="Helical" evidence="7">
    <location>
        <begin position="91"/>
        <end position="113"/>
    </location>
</feature>
<dbReference type="CDD" id="cd17324">
    <property type="entry name" value="MFS_NepI_like"/>
    <property type="match status" value="1"/>
</dbReference>
<feature type="transmembrane region" description="Helical" evidence="7">
    <location>
        <begin position="379"/>
        <end position="397"/>
    </location>
</feature>
<evidence type="ECO:0000256" key="7">
    <source>
        <dbReference type="SAM" id="Phobius"/>
    </source>
</evidence>
<dbReference type="AlphaFoldDB" id="A0A0R1LSQ2"/>
<keyword evidence="10" id="KW-1185">Reference proteome</keyword>
<feature type="transmembrane region" description="Helical" evidence="7">
    <location>
        <begin position="290"/>
        <end position="306"/>
    </location>
</feature>
<keyword evidence="3" id="KW-1003">Cell membrane</keyword>
<dbReference type="Pfam" id="PF07690">
    <property type="entry name" value="MFS_1"/>
    <property type="match status" value="1"/>
</dbReference>
<evidence type="ECO:0000256" key="2">
    <source>
        <dbReference type="ARBA" id="ARBA00022448"/>
    </source>
</evidence>
<dbReference type="PROSITE" id="PS50850">
    <property type="entry name" value="MFS"/>
    <property type="match status" value="1"/>
</dbReference>
<keyword evidence="4 7" id="KW-0812">Transmembrane</keyword>
<gene>
    <name evidence="9" type="ORF">FD04_GL000514</name>
</gene>
<feature type="transmembrane region" description="Helical" evidence="7">
    <location>
        <begin position="178"/>
        <end position="198"/>
    </location>
</feature>
<evidence type="ECO:0000259" key="8">
    <source>
        <dbReference type="PROSITE" id="PS50850"/>
    </source>
</evidence>
<accession>A0A0R1LSQ2</accession>
<dbReference type="Gene3D" id="1.20.1250.20">
    <property type="entry name" value="MFS general substrate transporter like domains"/>
    <property type="match status" value="1"/>
</dbReference>
<dbReference type="InterPro" id="IPR050189">
    <property type="entry name" value="MFS_Efflux_Transporters"/>
</dbReference>
<dbReference type="Proteomes" id="UP000051160">
    <property type="component" value="Unassembled WGS sequence"/>
</dbReference>
<evidence type="ECO:0000313" key="9">
    <source>
        <dbReference type="EMBL" id="KRK98774.1"/>
    </source>
</evidence>
<dbReference type="PATRIC" id="fig|1423776.4.peg.518"/>
<evidence type="ECO:0000256" key="6">
    <source>
        <dbReference type="ARBA" id="ARBA00023136"/>
    </source>
</evidence>
<dbReference type="InterPro" id="IPR036259">
    <property type="entry name" value="MFS_trans_sf"/>
</dbReference>
<evidence type="ECO:0000256" key="3">
    <source>
        <dbReference type="ARBA" id="ARBA00022475"/>
    </source>
</evidence>
<name>A0A0R1LSQ2_9LACO</name>
<feature type="transmembrane region" description="Helical" evidence="7">
    <location>
        <begin position="219"/>
        <end position="239"/>
    </location>
</feature>
<feature type="transmembrane region" description="Helical" evidence="7">
    <location>
        <begin position="312"/>
        <end position="334"/>
    </location>
</feature>
<proteinExistence type="predicted"/>
<comment type="caution">
    <text evidence="9">The sequence shown here is derived from an EMBL/GenBank/DDBJ whole genome shotgun (WGS) entry which is preliminary data.</text>
</comment>